<evidence type="ECO:0000313" key="2">
    <source>
        <dbReference type="EMBL" id="KOG89518.1"/>
    </source>
</evidence>
<feature type="transmembrane region" description="Helical" evidence="1">
    <location>
        <begin position="113"/>
        <end position="130"/>
    </location>
</feature>
<feature type="transmembrane region" description="Helical" evidence="1">
    <location>
        <begin position="6"/>
        <end position="26"/>
    </location>
</feature>
<reference evidence="2 3" key="1">
    <citation type="submission" date="2015-07" db="EMBL/GenBank/DDBJ databases">
        <authorList>
            <person name="Ju K.-S."/>
            <person name="Doroghazi J.R."/>
            <person name="Metcalf W.W."/>
        </authorList>
    </citation>
    <scope>NUCLEOTIDE SEQUENCE [LARGE SCALE GENOMIC DNA]</scope>
    <source>
        <strain evidence="2 3">NRRL B-3589</strain>
    </source>
</reference>
<gene>
    <name evidence="2" type="ORF">ADK38_13870</name>
</gene>
<sequence>MRGTIAELALYLVILAVAATCAFGVIRMNVGWIRLRREGLRANGVLVGVLGSQQGLRPVVRFEDCHGRSHEVTGGSTKSRVLNPGDPMGVLYLPRNPSKAEVLPLRGRVGDTIFSLIAFPVLCLTAIWTLKEAILVAKSVLLP</sequence>
<keyword evidence="1" id="KW-0812">Transmembrane</keyword>
<comment type="caution">
    <text evidence="2">The sequence shown here is derived from an EMBL/GenBank/DDBJ whole genome shotgun (WGS) entry which is preliminary data.</text>
</comment>
<proteinExistence type="predicted"/>
<dbReference type="Proteomes" id="UP000037020">
    <property type="component" value="Unassembled WGS sequence"/>
</dbReference>
<evidence type="ECO:0000256" key="1">
    <source>
        <dbReference type="SAM" id="Phobius"/>
    </source>
</evidence>
<organism evidence="2 3">
    <name type="scientific">Streptomyces varsoviensis</name>
    <dbReference type="NCBI Taxonomy" id="67373"/>
    <lineage>
        <taxon>Bacteria</taxon>
        <taxon>Bacillati</taxon>
        <taxon>Actinomycetota</taxon>
        <taxon>Actinomycetes</taxon>
        <taxon>Kitasatosporales</taxon>
        <taxon>Streptomycetaceae</taxon>
        <taxon>Streptomyces</taxon>
    </lineage>
</organism>
<keyword evidence="3" id="KW-1185">Reference proteome</keyword>
<dbReference type="EMBL" id="LGUT01001161">
    <property type="protein sequence ID" value="KOG89518.1"/>
    <property type="molecule type" value="Genomic_DNA"/>
</dbReference>
<keyword evidence="1" id="KW-1133">Transmembrane helix</keyword>
<protein>
    <recommendedName>
        <fullName evidence="4">DUF3592 domain-containing protein</fullName>
    </recommendedName>
</protein>
<accession>A0ABR5J845</accession>
<evidence type="ECO:0008006" key="4">
    <source>
        <dbReference type="Google" id="ProtNLM"/>
    </source>
</evidence>
<keyword evidence="1" id="KW-0472">Membrane</keyword>
<evidence type="ECO:0000313" key="3">
    <source>
        <dbReference type="Proteomes" id="UP000037020"/>
    </source>
</evidence>
<name>A0ABR5J845_9ACTN</name>